<dbReference type="PROSITE" id="PS00041">
    <property type="entry name" value="HTH_ARAC_FAMILY_1"/>
    <property type="match status" value="1"/>
</dbReference>
<dbReference type="RefSeq" id="WP_253059905.1">
    <property type="nucleotide sequence ID" value="NZ_JAMXWM010000004.1"/>
</dbReference>
<feature type="domain" description="HTH araC/xylS-type" evidence="4">
    <location>
        <begin position="136"/>
        <end position="234"/>
    </location>
</feature>
<dbReference type="SUPFAM" id="SSF46689">
    <property type="entry name" value="Homeodomain-like"/>
    <property type="match status" value="2"/>
</dbReference>
<keyword evidence="3" id="KW-0804">Transcription</keyword>
<evidence type="ECO:0000313" key="6">
    <source>
        <dbReference type="Proteomes" id="UP001597399"/>
    </source>
</evidence>
<protein>
    <submittedName>
        <fullName evidence="5">AraC family transcriptional regulator</fullName>
    </submittedName>
</protein>
<dbReference type="Pfam" id="PF12833">
    <property type="entry name" value="HTH_18"/>
    <property type="match status" value="1"/>
</dbReference>
<name>A0ABW5RYS1_9BACL</name>
<dbReference type="InterPro" id="IPR018060">
    <property type="entry name" value="HTH_AraC"/>
</dbReference>
<dbReference type="InterPro" id="IPR009057">
    <property type="entry name" value="Homeodomain-like_sf"/>
</dbReference>
<dbReference type="PANTHER" id="PTHR43280">
    <property type="entry name" value="ARAC-FAMILY TRANSCRIPTIONAL REGULATOR"/>
    <property type="match status" value="1"/>
</dbReference>
<reference evidence="6" key="1">
    <citation type="journal article" date="2019" name="Int. J. Syst. Evol. Microbiol.">
        <title>The Global Catalogue of Microorganisms (GCM) 10K type strain sequencing project: providing services to taxonomists for standard genome sequencing and annotation.</title>
        <authorList>
            <consortium name="The Broad Institute Genomics Platform"/>
            <consortium name="The Broad Institute Genome Sequencing Center for Infectious Disease"/>
            <person name="Wu L."/>
            <person name="Ma J."/>
        </authorList>
    </citation>
    <scope>NUCLEOTIDE SEQUENCE [LARGE SCALE GENOMIC DNA]</scope>
    <source>
        <strain evidence="6">TISTR 2466</strain>
    </source>
</reference>
<keyword evidence="2" id="KW-0238">DNA-binding</keyword>
<comment type="caution">
    <text evidence="5">The sequence shown here is derived from an EMBL/GenBank/DDBJ whole genome shotgun (WGS) entry which is preliminary data.</text>
</comment>
<dbReference type="InterPro" id="IPR018062">
    <property type="entry name" value="HTH_AraC-typ_CS"/>
</dbReference>
<organism evidence="5 6">
    <name type="scientific">Sporolactobacillus shoreicorticis</name>
    <dbReference type="NCBI Taxonomy" id="1923877"/>
    <lineage>
        <taxon>Bacteria</taxon>
        <taxon>Bacillati</taxon>
        <taxon>Bacillota</taxon>
        <taxon>Bacilli</taxon>
        <taxon>Bacillales</taxon>
        <taxon>Sporolactobacillaceae</taxon>
        <taxon>Sporolactobacillus</taxon>
    </lineage>
</organism>
<evidence type="ECO:0000256" key="2">
    <source>
        <dbReference type="ARBA" id="ARBA00023125"/>
    </source>
</evidence>
<dbReference type="PANTHER" id="PTHR43280:SF26">
    <property type="entry name" value="ARAC-FAMILY TRANSCRIPTIONAL REGULATOR"/>
    <property type="match status" value="1"/>
</dbReference>
<keyword evidence="6" id="KW-1185">Reference proteome</keyword>
<evidence type="ECO:0000313" key="5">
    <source>
        <dbReference type="EMBL" id="MFD2692591.1"/>
    </source>
</evidence>
<dbReference type="Gene3D" id="1.10.10.60">
    <property type="entry name" value="Homeodomain-like"/>
    <property type="match status" value="2"/>
</dbReference>
<keyword evidence="1" id="KW-0805">Transcription regulation</keyword>
<dbReference type="SMART" id="SM00342">
    <property type="entry name" value="HTH_ARAC"/>
    <property type="match status" value="1"/>
</dbReference>
<sequence length="256" mass="29808">MEGIYFYFMSFSEEQHYCSATHCKIVIPIHGYTGILTQSGEKRVNSSQFCLLSVGLSYSLCSTESNESLVIEIPGRYIRENLRNQLDGQSELIWNLSIIWQSVKDLLIHEVMQGNHEEAVILLNYWLHKMAEKPASVSIRFIHQHYTEKIDVKSLAAMEHYTPSYYCDWFKRKMKMTPLEYIHFLRIHRAKELLGDSKLSVLTISYQLGYEYNASFTKMFKKYEQCSPSEYRAEKLLPNTELLRKTGTQSGSVVVN</sequence>
<dbReference type="Proteomes" id="UP001597399">
    <property type="component" value="Unassembled WGS sequence"/>
</dbReference>
<evidence type="ECO:0000256" key="3">
    <source>
        <dbReference type="ARBA" id="ARBA00023163"/>
    </source>
</evidence>
<evidence type="ECO:0000259" key="4">
    <source>
        <dbReference type="PROSITE" id="PS01124"/>
    </source>
</evidence>
<accession>A0ABW5RYS1</accession>
<proteinExistence type="predicted"/>
<dbReference type="EMBL" id="JBHUMQ010000003">
    <property type="protein sequence ID" value="MFD2692591.1"/>
    <property type="molecule type" value="Genomic_DNA"/>
</dbReference>
<gene>
    <name evidence="5" type="ORF">ACFSUE_02885</name>
</gene>
<evidence type="ECO:0000256" key="1">
    <source>
        <dbReference type="ARBA" id="ARBA00023015"/>
    </source>
</evidence>
<dbReference type="PROSITE" id="PS01124">
    <property type="entry name" value="HTH_ARAC_FAMILY_2"/>
    <property type="match status" value="1"/>
</dbReference>